<evidence type="ECO:0000259" key="5">
    <source>
        <dbReference type="PROSITE" id="PS50975"/>
    </source>
</evidence>
<dbReference type="Gene3D" id="3.30.470.20">
    <property type="entry name" value="ATP-grasp fold, B domain"/>
    <property type="match status" value="1"/>
</dbReference>
<dbReference type="InterPro" id="IPR052032">
    <property type="entry name" value="ATP-dep_AA_Ligase"/>
</dbReference>
<dbReference type="SUPFAM" id="SSF56059">
    <property type="entry name" value="Glutathione synthetase ATP-binding domain-like"/>
    <property type="match status" value="1"/>
</dbReference>
<dbReference type="PROSITE" id="PS50975">
    <property type="entry name" value="ATP_GRASP"/>
    <property type="match status" value="1"/>
</dbReference>
<accession>A0ABP7LDU0</accession>
<dbReference type="InterPro" id="IPR011761">
    <property type="entry name" value="ATP-grasp"/>
</dbReference>
<dbReference type="EMBL" id="BAABAJ010000001">
    <property type="protein sequence ID" value="GAA3897557.1"/>
    <property type="molecule type" value="Genomic_DNA"/>
</dbReference>
<evidence type="ECO:0000256" key="1">
    <source>
        <dbReference type="ARBA" id="ARBA00022598"/>
    </source>
</evidence>
<keyword evidence="2 4" id="KW-0547">Nucleotide-binding</keyword>
<dbReference type="Proteomes" id="UP001501000">
    <property type="component" value="Unassembled WGS sequence"/>
</dbReference>
<dbReference type="PANTHER" id="PTHR43585">
    <property type="entry name" value="FUMIPYRROLE BIOSYNTHESIS PROTEIN C"/>
    <property type="match status" value="1"/>
</dbReference>
<sequence>MCASRKVSVENPVLELGCTVPSDLPAAGEAALGRYAVEVRRAHGLDLGIFHVEVLHTPSGFRLLEVKPRLTGGSPPDTTTSVAGVDAFALLVDLFLGGPLPEGPPPLRGSASHSFLAAPQKSTVPAPFPDDWFARLRSGYARVAAGDVAPPLRTHFGSFGMLCAPAPAGAESARSAVKADSEGLFGFPLLAERTRTPAPAA</sequence>
<keyword evidence="3 4" id="KW-0067">ATP-binding</keyword>
<organism evidence="6 7">
    <name type="scientific">Streptomyces gulbargensis</name>
    <dbReference type="NCBI Taxonomy" id="364901"/>
    <lineage>
        <taxon>Bacteria</taxon>
        <taxon>Bacillati</taxon>
        <taxon>Actinomycetota</taxon>
        <taxon>Actinomycetes</taxon>
        <taxon>Kitasatosporales</taxon>
        <taxon>Streptomycetaceae</taxon>
        <taxon>Streptomyces</taxon>
    </lineage>
</organism>
<evidence type="ECO:0000313" key="7">
    <source>
        <dbReference type="Proteomes" id="UP001501000"/>
    </source>
</evidence>
<name>A0ABP7LDU0_9ACTN</name>
<comment type="caution">
    <text evidence="6">The sequence shown here is derived from an EMBL/GenBank/DDBJ whole genome shotgun (WGS) entry which is preliminary data.</text>
</comment>
<reference evidence="7" key="1">
    <citation type="journal article" date="2019" name="Int. J. Syst. Evol. Microbiol.">
        <title>The Global Catalogue of Microorganisms (GCM) 10K type strain sequencing project: providing services to taxonomists for standard genome sequencing and annotation.</title>
        <authorList>
            <consortium name="The Broad Institute Genomics Platform"/>
            <consortium name="The Broad Institute Genome Sequencing Center for Infectious Disease"/>
            <person name="Wu L."/>
            <person name="Ma J."/>
        </authorList>
    </citation>
    <scope>NUCLEOTIDE SEQUENCE [LARGE SCALE GENOMIC DNA]</scope>
    <source>
        <strain evidence="7">JCM 16956</strain>
    </source>
</reference>
<keyword evidence="1" id="KW-0436">Ligase</keyword>
<evidence type="ECO:0000256" key="4">
    <source>
        <dbReference type="PROSITE-ProRule" id="PRU00409"/>
    </source>
</evidence>
<evidence type="ECO:0000256" key="3">
    <source>
        <dbReference type="ARBA" id="ARBA00022840"/>
    </source>
</evidence>
<keyword evidence="7" id="KW-1185">Reference proteome</keyword>
<feature type="domain" description="ATP-grasp" evidence="5">
    <location>
        <begin position="21"/>
        <end position="96"/>
    </location>
</feature>
<protein>
    <recommendedName>
        <fullName evidence="5">ATP-grasp domain-containing protein</fullName>
    </recommendedName>
</protein>
<dbReference type="PANTHER" id="PTHR43585:SF2">
    <property type="entry name" value="ATP-GRASP ENZYME FSQD"/>
    <property type="match status" value="1"/>
</dbReference>
<evidence type="ECO:0000313" key="6">
    <source>
        <dbReference type="EMBL" id="GAA3897557.1"/>
    </source>
</evidence>
<proteinExistence type="predicted"/>
<evidence type="ECO:0000256" key="2">
    <source>
        <dbReference type="ARBA" id="ARBA00022741"/>
    </source>
</evidence>
<gene>
    <name evidence="6" type="ORF">GCM10022244_04820</name>
</gene>